<accession>A0A836CGR4</accession>
<evidence type="ECO:0000256" key="3">
    <source>
        <dbReference type="ARBA" id="ARBA00024025"/>
    </source>
</evidence>
<dbReference type="CDD" id="cd04301">
    <property type="entry name" value="NAT_SF"/>
    <property type="match status" value="1"/>
</dbReference>
<evidence type="ECO:0000313" key="5">
    <source>
        <dbReference type="EMBL" id="KAG5184929.1"/>
    </source>
</evidence>
<feature type="domain" description="N-acetyltransferase" evidence="4">
    <location>
        <begin position="17"/>
        <end position="170"/>
    </location>
</feature>
<dbReference type="Gene3D" id="3.40.630.30">
    <property type="match status" value="1"/>
</dbReference>
<comment type="similarity">
    <text evidence="3">Belongs to the acetyltransferase family. MAK3 subfamily.</text>
</comment>
<name>A0A836CGR4_9STRA</name>
<keyword evidence="1 5" id="KW-0808">Transferase</keyword>
<dbReference type="Pfam" id="PF00583">
    <property type="entry name" value="Acetyltransf_1"/>
    <property type="match status" value="1"/>
</dbReference>
<sequence length="171" mass="19750">MLNTRDKLLTGEQLPEPKVEIVYEVYGGEQRLGDIMALVDRDLSEPYNIFTYRYFLNNWPELCFVALAGQDIAGVVVCKAERDQDERYCGYIAMLAVETDYRHHGIGTKLVARAIQAMHKLGCDEVALETEVTNQAALRLYERLGFMREERLMRYYLNGVDAFRLKLWLTG</sequence>
<organism evidence="5 6">
    <name type="scientific">Tribonema minus</name>
    <dbReference type="NCBI Taxonomy" id="303371"/>
    <lineage>
        <taxon>Eukaryota</taxon>
        <taxon>Sar</taxon>
        <taxon>Stramenopiles</taxon>
        <taxon>Ochrophyta</taxon>
        <taxon>PX clade</taxon>
        <taxon>Xanthophyceae</taxon>
        <taxon>Tribonematales</taxon>
        <taxon>Tribonemataceae</taxon>
        <taxon>Tribonema</taxon>
    </lineage>
</organism>
<evidence type="ECO:0000256" key="1">
    <source>
        <dbReference type="ARBA" id="ARBA00022679"/>
    </source>
</evidence>
<dbReference type="OrthoDB" id="249099at2759"/>
<evidence type="ECO:0000313" key="6">
    <source>
        <dbReference type="Proteomes" id="UP000664859"/>
    </source>
</evidence>
<dbReference type="GO" id="GO:0031417">
    <property type="term" value="C:NatC complex"/>
    <property type="evidence" value="ECO:0007669"/>
    <property type="project" value="TreeGrafter"/>
</dbReference>
<comment type="caution">
    <text evidence="5">The sequence shown here is derived from an EMBL/GenBank/DDBJ whole genome shotgun (WGS) entry which is preliminary data.</text>
</comment>
<dbReference type="InterPro" id="IPR000182">
    <property type="entry name" value="GNAT_dom"/>
</dbReference>
<reference evidence="5" key="1">
    <citation type="submission" date="2021-02" db="EMBL/GenBank/DDBJ databases">
        <title>First Annotated Genome of the Yellow-green Alga Tribonema minus.</title>
        <authorList>
            <person name="Mahan K.M."/>
        </authorList>
    </citation>
    <scope>NUCLEOTIDE SEQUENCE</scope>
    <source>
        <strain evidence="5">UTEX B ZZ1240</strain>
    </source>
</reference>
<gene>
    <name evidence="5" type="ORF">JKP88DRAFT_257439</name>
</gene>
<evidence type="ECO:0000259" key="4">
    <source>
        <dbReference type="PROSITE" id="PS51186"/>
    </source>
</evidence>
<dbReference type="EMBL" id="JAFCMP010000146">
    <property type="protein sequence ID" value="KAG5184929.1"/>
    <property type="molecule type" value="Genomic_DNA"/>
</dbReference>
<keyword evidence="2 5" id="KW-0012">Acyltransferase</keyword>
<dbReference type="GO" id="GO:0004596">
    <property type="term" value="F:protein-N-terminal amino-acid acetyltransferase activity"/>
    <property type="evidence" value="ECO:0007669"/>
    <property type="project" value="InterPro"/>
</dbReference>
<dbReference type="SUPFAM" id="SSF55729">
    <property type="entry name" value="Acyl-CoA N-acyltransferases (Nat)"/>
    <property type="match status" value="1"/>
</dbReference>
<dbReference type="AlphaFoldDB" id="A0A836CGR4"/>
<dbReference type="InterPro" id="IPR044542">
    <property type="entry name" value="NAA30-like"/>
</dbReference>
<dbReference type="PANTHER" id="PTHR45896">
    <property type="entry name" value="N-ALPHA-ACETYLTRANSFERASE 30"/>
    <property type="match status" value="1"/>
</dbReference>
<proteinExistence type="inferred from homology"/>
<protein>
    <submittedName>
        <fullName evidence="5">Acyl-CoA N-acyltransferase</fullName>
    </submittedName>
</protein>
<dbReference type="PANTHER" id="PTHR45896:SF1">
    <property type="entry name" value="N-ALPHA-ACETYLTRANSFERASE 30"/>
    <property type="match status" value="1"/>
</dbReference>
<keyword evidence="6" id="KW-1185">Reference proteome</keyword>
<evidence type="ECO:0000256" key="2">
    <source>
        <dbReference type="ARBA" id="ARBA00023315"/>
    </source>
</evidence>
<dbReference type="PROSITE" id="PS51186">
    <property type="entry name" value="GNAT"/>
    <property type="match status" value="1"/>
</dbReference>
<dbReference type="InterPro" id="IPR016181">
    <property type="entry name" value="Acyl_CoA_acyltransferase"/>
</dbReference>
<dbReference type="Proteomes" id="UP000664859">
    <property type="component" value="Unassembled WGS sequence"/>
</dbReference>